<feature type="domain" description="Serine aminopeptidase S33" evidence="1">
    <location>
        <begin position="167"/>
        <end position="221"/>
    </location>
</feature>
<comment type="caution">
    <text evidence="2">The sequence shown here is derived from an EMBL/GenBank/DDBJ whole genome shotgun (WGS) entry which is preliminary data.</text>
</comment>
<keyword evidence="2" id="KW-0378">Hydrolase</keyword>
<dbReference type="PANTHER" id="PTHR42886">
    <property type="entry name" value="RE40534P-RELATED"/>
    <property type="match status" value="1"/>
</dbReference>
<evidence type="ECO:0000313" key="2">
    <source>
        <dbReference type="EMBL" id="PXA05147.1"/>
    </source>
</evidence>
<sequence>MLKEQTFTNRHGERLDVSFHPGDRTGFLVILGHGVTGDKDRPIVVAVAEGLAARGWPCLRVSFAGNGGSGGDFRASTISKETEDLQDLIGQLPENIRLAYCGHSMGGAVGVLAASKDPRIEVVVNLAGMIRTADFCEREFGEVTPGEGTMWDEPDCPLSQEYVDDLNSIGDLLEEVSVLAKPLLLIHGTADDVVLPEDSKDAYKLAAKPKQLVLIDGAEHCFDEASYPKVVDATAKWLEQHLSD</sequence>
<dbReference type="SUPFAM" id="SSF53474">
    <property type="entry name" value="alpha/beta-Hydrolases"/>
    <property type="match status" value="1"/>
</dbReference>
<gene>
    <name evidence="2" type="ORF">DDZ13_04080</name>
</gene>
<evidence type="ECO:0000313" key="3">
    <source>
        <dbReference type="Proteomes" id="UP000247099"/>
    </source>
</evidence>
<organism evidence="2 3">
    <name type="scientific">Coraliomargarita sinensis</name>
    <dbReference type="NCBI Taxonomy" id="2174842"/>
    <lineage>
        <taxon>Bacteria</taxon>
        <taxon>Pseudomonadati</taxon>
        <taxon>Verrucomicrobiota</taxon>
        <taxon>Opitutia</taxon>
        <taxon>Puniceicoccales</taxon>
        <taxon>Coraliomargaritaceae</taxon>
        <taxon>Coraliomargarita</taxon>
    </lineage>
</organism>
<dbReference type="Gene3D" id="3.40.50.1820">
    <property type="entry name" value="alpha/beta hydrolase"/>
    <property type="match status" value="1"/>
</dbReference>
<dbReference type="Pfam" id="PF12146">
    <property type="entry name" value="Hydrolase_4"/>
    <property type="match status" value="2"/>
</dbReference>
<dbReference type="AlphaFoldDB" id="A0A317ZLV0"/>
<dbReference type="InParanoid" id="A0A317ZLV0"/>
<dbReference type="EMBL" id="QHJQ01000002">
    <property type="protein sequence ID" value="PXA05147.1"/>
    <property type="molecule type" value="Genomic_DNA"/>
</dbReference>
<dbReference type="OrthoDB" id="9780269at2"/>
<protein>
    <submittedName>
        <fullName evidence="2">Alpha/beta hydrolase</fullName>
    </submittedName>
</protein>
<reference evidence="2 3" key="1">
    <citation type="submission" date="2018-05" db="EMBL/GenBank/DDBJ databases">
        <title>Coraliomargarita sinensis sp. nov., isolated from a marine solar saltern.</title>
        <authorList>
            <person name="Zhou L.Y."/>
        </authorList>
    </citation>
    <scope>NUCLEOTIDE SEQUENCE [LARGE SCALE GENOMIC DNA]</scope>
    <source>
        <strain evidence="2 3">WN38</strain>
    </source>
</reference>
<dbReference type="InterPro" id="IPR022742">
    <property type="entry name" value="Hydrolase_4"/>
</dbReference>
<dbReference type="RefSeq" id="WP_110130148.1">
    <property type="nucleotide sequence ID" value="NZ_QHJQ01000002.1"/>
</dbReference>
<dbReference type="Proteomes" id="UP000247099">
    <property type="component" value="Unassembled WGS sequence"/>
</dbReference>
<feature type="domain" description="Serine aminopeptidase S33" evidence="1">
    <location>
        <begin position="29"/>
        <end position="133"/>
    </location>
</feature>
<proteinExistence type="predicted"/>
<dbReference type="GO" id="GO:0016787">
    <property type="term" value="F:hydrolase activity"/>
    <property type="evidence" value="ECO:0007669"/>
    <property type="project" value="UniProtKB-KW"/>
</dbReference>
<evidence type="ECO:0000259" key="1">
    <source>
        <dbReference type="Pfam" id="PF12146"/>
    </source>
</evidence>
<accession>A0A317ZLV0</accession>
<keyword evidence="3" id="KW-1185">Reference proteome</keyword>
<dbReference type="InterPro" id="IPR029058">
    <property type="entry name" value="AB_hydrolase_fold"/>
</dbReference>
<dbReference type="PANTHER" id="PTHR42886:SF53">
    <property type="entry name" value="ALPHA_BETA-HYDROLASES SUPERFAMILY PROTEIN"/>
    <property type="match status" value="1"/>
</dbReference>
<name>A0A317ZLV0_9BACT</name>